<protein>
    <recommendedName>
        <fullName evidence="9">Major facilitator superfamily (MFS) profile domain-containing protein</fullName>
    </recommendedName>
</protein>
<dbReference type="Gene3D" id="1.20.1250.20">
    <property type="entry name" value="MFS general substrate transporter like domains"/>
    <property type="match status" value="1"/>
</dbReference>
<evidence type="ECO:0000256" key="4">
    <source>
        <dbReference type="ARBA" id="ARBA00022692"/>
    </source>
</evidence>
<keyword evidence="6 8" id="KW-0472">Membrane</keyword>
<feature type="transmembrane region" description="Helical" evidence="8">
    <location>
        <begin position="143"/>
        <end position="164"/>
    </location>
</feature>
<keyword evidence="5 8" id="KW-1133">Transmembrane helix</keyword>
<evidence type="ECO:0000256" key="6">
    <source>
        <dbReference type="ARBA" id="ARBA00023136"/>
    </source>
</evidence>
<dbReference type="InterPro" id="IPR005829">
    <property type="entry name" value="Sugar_transporter_CS"/>
</dbReference>
<dbReference type="AlphaFoldDB" id="A0A428S3H7"/>
<comment type="caution">
    <text evidence="10">The sequence shown here is derived from an EMBL/GenBank/DDBJ whole genome shotgun (WGS) entry which is preliminary data.</text>
</comment>
<dbReference type="InterPro" id="IPR050360">
    <property type="entry name" value="MFS_Sugar_Transporters"/>
</dbReference>
<dbReference type="Pfam" id="PF00083">
    <property type="entry name" value="Sugar_tr"/>
    <property type="match status" value="1"/>
</dbReference>
<organism evidence="10 11">
    <name type="scientific">Fusarium oligoseptatum</name>
    <dbReference type="NCBI Taxonomy" id="2604345"/>
    <lineage>
        <taxon>Eukaryota</taxon>
        <taxon>Fungi</taxon>
        <taxon>Dikarya</taxon>
        <taxon>Ascomycota</taxon>
        <taxon>Pezizomycotina</taxon>
        <taxon>Sordariomycetes</taxon>
        <taxon>Hypocreomycetidae</taxon>
        <taxon>Hypocreales</taxon>
        <taxon>Nectriaceae</taxon>
        <taxon>Fusarium</taxon>
        <taxon>Fusarium solani species complex</taxon>
    </lineage>
</organism>
<dbReference type="InterPro" id="IPR003663">
    <property type="entry name" value="Sugar/inositol_transpt"/>
</dbReference>
<feature type="domain" description="Major facilitator superfamily (MFS) profile" evidence="9">
    <location>
        <begin position="1"/>
        <end position="341"/>
    </location>
</feature>
<evidence type="ECO:0000313" key="10">
    <source>
        <dbReference type="EMBL" id="RSL84253.1"/>
    </source>
</evidence>
<dbReference type="GO" id="GO:0016020">
    <property type="term" value="C:membrane"/>
    <property type="evidence" value="ECO:0007669"/>
    <property type="project" value="UniProtKB-SubCell"/>
</dbReference>
<feature type="transmembrane region" description="Helical" evidence="8">
    <location>
        <begin position="282"/>
        <end position="302"/>
    </location>
</feature>
<feature type="transmembrane region" description="Helical" evidence="8">
    <location>
        <begin position="314"/>
        <end position="335"/>
    </location>
</feature>
<keyword evidence="3 7" id="KW-0813">Transport</keyword>
<dbReference type="NCBIfam" id="TIGR00879">
    <property type="entry name" value="SP"/>
    <property type="match status" value="1"/>
</dbReference>
<dbReference type="InterPro" id="IPR020846">
    <property type="entry name" value="MFS_dom"/>
</dbReference>
<comment type="subcellular location">
    <subcellularLocation>
        <location evidence="1">Membrane</location>
        <topology evidence="1">Multi-pass membrane protein</topology>
    </subcellularLocation>
</comment>
<feature type="transmembrane region" description="Helical" evidence="8">
    <location>
        <begin position="251"/>
        <end position="275"/>
    </location>
</feature>
<keyword evidence="11" id="KW-1185">Reference proteome</keyword>
<dbReference type="EMBL" id="NKCK01000353">
    <property type="protein sequence ID" value="RSL84253.1"/>
    <property type="molecule type" value="Genomic_DNA"/>
</dbReference>
<evidence type="ECO:0000256" key="7">
    <source>
        <dbReference type="RuleBase" id="RU003346"/>
    </source>
</evidence>
<proteinExistence type="inferred from homology"/>
<feature type="transmembrane region" description="Helical" evidence="8">
    <location>
        <begin position="184"/>
        <end position="203"/>
    </location>
</feature>
<dbReference type="SUPFAM" id="SSF103473">
    <property type="entry name" value="MFS general substrate transporter"/>
    <property type="match status" value="1"/>
</dbReference>
<dbReference type="InterPro" id="IPR036259">
    <property type="entry name" value="MFS_trans_sf"/>
</dbReference>
<evidence type="ECO:0000256" key="5">
    <source>
        <dbReference type="ARBA" id="ARBA00022989"/>
    </source>
</evidence>
<gene>
    <name evidence="10" type="ORF">CEP52_016482</name>
</gene>
<evidence type="ECO:0000259" key="9">
    <source>
        <dbReference type="PROSITE" id="PS50850"/>
    </source>
</evidence>
<comment type="similarity">
    <text evidence="2 7">Belongs to the major facilitator superfamily. Sugar transporter (TC 2.A.1.1) family.</text>
</comment>
<sequence length="370" mass="41070">MAGRAVAGLGIGAAAPVIPVYIAEVAPPSIRGKLIGFFEIGSQGAQMLGFWVNYAVNKTISPDISAQWRVPLGLQLLPGAILLAVLPLCPESPRWLCKQDQWDKAEKNNIRAEVEFEAHLNSINPGFKGKLKDLFKKGIRNRLAIGLCLMMCQNMTGVNIITYYSPRIFATLGIQSTDLKLFATGFYGVAKTIGMIIFSFWVADHLGRRKGLIWGAFVGAVPMLYLGGYVMKNDPEAKAAAGETNMSGWGYLAMVCVYLYGVIYCATWQGITWLYASEIYPLYLRSLCMALTIADERLWSYVVSRATPYMISDIGYGTYFFFGALMVCMGFWAWWCIRETKGIPIEEMDALFGAPHAAEIEDDFRKKEEA</sequence>
<dbReference type="PROSITE" id="PS50850">
    <property type="entry name" value="MFS"/>
    <property type="match status" value="1"/>
</dbReference>
<evidence type="ECO:0000256" key="1">
    <source>
        <dbReference type="ARBA" id="ARBA00004141"/>
    </source>
</evidence>
<evidence type="ECO:0000256" key="3">
    <source>
        <dbReference type="ARBA" id="ARBA00022448"/>
    </source>
</evidence>
<evidence type="ECO:0000313" key="11">
    <source>
        <dbReference type="Proteomes" id="UP000287144"/>
    </source>
</evidence>
<accession>A0A428S3H7</accession>
<evidence type="ECO:0000256" key="8">
    <source>
        <dbReference type="SAM" id="Phobius"/>
    </source>
</evidence>
<dbReference type="PROSITE" id="PS00216">
    <property type="entry name" value="SUGAR_TRANSPORT_1"/>
    <property type="match status" value="1"/>
</dbReference>
<keyword evidence="4 8" id="KW-0812">Transmembrane</keyword>
<feature type="transmembrane region" description="Helical" evidence="8">
    <location>
        <begin position="212"/>
        <end position="231"/>
    </location>
</feature>
<dbReference type="Proteomes" id="UP000287144">
    <property type="component" value="Unassembled WGS sequence"/>
</dbReference>
<dbReference type="InterPro" id="IPR005828">
    <property type="entry name" value="MFS_sugar_transport-like"/>
</dbReference>
<reference evidence="10 11" key="1">
    <citation type="submission" date="2017-06" db="EMBL/GenBank/DDBJ databases">
        <title>Comparative genomic analysis of Ambrosia Fusariam Clade fungi.</title>
        <authorList>
            <person name="Stajich J.E."/>
            <person name="Carrillo J."/>
            <person name="Kijimoto T."/>
            <person name="Eskalen A."/>
            <person name="O'Donnell K."/>
            <person name="Kasson M."/>
        </authorList>
    </citation>
    <scope>NUCLEOTIDE SEQUENCE [LARGE SCALE GENOMIC DNA]</scope>
    <source>
        <strain evidence="10 11">NRRL62579</strain>
    </source>
</reference>
<evidence type="ECO:0000256" key="2">
    <source>
        <dbReference type="ARBA" id="ARBA00010992"/>
    </source>
</evidence>
<name>A0A428S3H7_9HYPO</name>
<dbReference type="PRINTS" id="PR00171">
    <property type="entry name" value="SUGRTRNSPORT"/>
</dbReference>
<dbReference type="PANTHER" id="PTHR48022">
    <property type="entry name" value="PLASTIDIC GLUCOSE TRANSPORTER 4"/>
    <property type="match status" value="1"/>
</dbReference>
<dbReference type="PANTHER" id="PTHR48022:SF42">
    <property type="entry name" value="MAJOR FACILITATOR SUPERFAMILY (MFS) PROFILE DOMAIN-CONTAINING PROTEIN"/>
    <property type="match status" value="1"/>
</dbReference>
<dbReference type="PROSITE" id="PS00217">
    <property type="entry name" value="SUGAR_TRANSPORT_2"/>
    <property type="match status" value="1"/>
</dbReference>
<dbReference type="GO" id="GO:0005351">
    <property type="term" value="F:carbohydrate:proton symporter activity"/>
    <property type="evidence" value="ECO:0007669"/>
    <property type="project" value="TreeGrafter"/>
</dbReference>